<evidence type="ECO:0000313" key="4">
    <source>
        <dbReference type="Proteomes" id="UP001187531"/>
    </source>
</evidence>
<dbReference type="Pfam" id="PF17919">
    <property type="entry name" value="RT_RNaseH_2"/>
    <property type="match status" value="1"/>
</dbReference>
<proteinExistence type="predicted"/>
<dbReference type="GO" id="GO:0071897">
    <property type="term" value="P:DNA biosynthetic process"/>
    <property type="evidence" value="ECO:0007669"/>
    <property type="project" value="UniProtKB-ARBA"/>
</dbReference>
<dbReference type="CDD" id="cd01647">
    <property type="entry name" value="RT_LTR"/>
    <property type="match status" value="1"/>
</dbReference>
<name>A0AA88L8B1_ARTSF</name>
<dbReference type="PANTHER" id="PTHR37984:SF9">
    <property type="entry name" value="INTEGRASE CATALYTIC DOMAIN-CONTAINING PROTEIN"/>
    <property type="match status" value="1"/>
</dbReference>
<dbReference type="AlphaFoldDB" id="A0AA88L8B1"/>
<dbReference type="InterPro" id="IPR000477">
    <property type="entry name" value="RT_dom"/>
</dbReference>
<feature type="domain" description="Reverse transcriptase" evidence="1">
    <location>
        <begin position="162"/>
        <end position="306"/>
    </location>
</feature>
<keyword evidence="4" id="KW-1185">Reference proteome</keyword>
<dbReference type="SUPFAM" id="SSF56672">
    <property type="entry name" value="DNA/RNA polymerases"/>
    <property type="match status" value="1"/>
</dbReference>
<dbReference type="PANTHER" id="PTHR37984">
    <property type="entry name" value="PROTEIN CBG26694"/>
    <property type="match status" value="1"/>
</dbReference>
<evidence type="ECO:0000259" key="1">
    <source>
        <dbReference type="Pfam" id="PF00078"/>
    </source>
</evidence>
<organism evidence="3 4">
    <name type="scientific">Artemia franciscana</name>
    <name type="common">Brine shrimp</name>
    <name type="synonym">Artemia sanfranciscana</name>
    <dbReference type="NCBI Taxonomy" id="6661"/>
    <lineage>
        <taxon>Eukaryota</taxon>
        <taxon>Metazoa</taxon>
        <taxon>Ecdysozoa</taxon>
        <taxon>Arthropoda</taxon>
        <taxon>Crustacea</taxon>
        <taxon>Branchiopoda</taxon>
        <taxon>Anostraca</taxon>
        <taxon>Artemiidae</taxon>
        <taxon>Artemia</taxon>
    </lineage>
</organism>
<reference evidence="3" key="1">
    <citation type="submission" date="2023-07" db="EMBL/GenBank/DDBJ databases">
        <title>Chromosome-level genome assembly of Artemia franciscana.</title>
        <authorList>
            <person name="Jo E."/>
        </authorList>
    </citation>
    <scope>NUCLEOTIDE SEQUENCE</scope>
    <source>
        <tissue evidence="3">Whole body</tissue>
    </source>
</reference>
<evidence type="ECO:0000313" key="3">
    <source>
        <dbReference type="EMBL" id="KAK2711840.1"/>
    </source>
</evidence>
<evidence type="ECO:0008006" key="5">
    <source>
        <dbReference type="Google" id="ProtNLM"/>
    </source>
</evidence>
<protein>
    <recommendedName>
        <fullName evidence="5">Reverse transcriptase/retrotransposon-derived protein RNase H-like domain-containing protein</fullName>
    </recommendedName>
</protein>
<dbReference type="InterPro" id="IPR043502">
    <property type="entry name" value="DNA/RNA_pol_sf"/>
</dbReference>
<dbReference type="Gene3D" id="3.30.70.270">
    <property type="match status" value="2"/>
</dbReference>
<evidence type="ECO:0000259" key="2">
    <source>
        <dbReference type="Pfam" id="PF17919"/>
    </source>
</evidence>
<comment type="caution">
    <text evidence="3">The sequence shown here is derived from an EMBL/GenBank/DDBJ whole genome shotgun (WGS) entry which is preliminary data.</text>
</comment>
<dbReference type="Proteomes" id="UP001187531">
    <property type="component" value="Unassembled WGS sequence"/>
</dbReference>
<dbReference type="InterPro" id="IPR043128">
    <property type="entry name" value="Rev_trsase/Diguanyl_cyclase"/>
</dbReference>
<gene>
    <name evidence="3" type="ORF">QYM36_012837</name>
</gene>
<dbReference type="InterPro" id="IPR041577">
    <property type="entry name" value="RT_RNaseH_2"/>
</dbReference>
<dbReference type="Pfam" id="PF00078">
    <property type="entry name" value="RVT_1"/>
    <property type="match status" value="1"/>
</dbReference>
<accession>A0AA88L8B1</accession>
<dbReference type="InterPro" id="IPR050951">
    <property type="entry name" value="Retrovirus_Pol_polyprotein"/>
</dbReference>
<sequence length="477" mass="54091">MLPSQIYSMLNPQPSMLNTSDILTSYYDGKLKVLGTCNLKLQRKDNQDPEVHKFYTVSTAKQPLLCKNSSVSLGLIKFLNEVTKKPDQTVDRILSEYEDVFQGIGKLEGKCHIYLKENCQPTVQPPKRIPISMQDRFKAELSRLETLGVIEKYQNRWNGNVNKCIKRPHHPIPTFDDVAIKCANSKKFSKLDARHGYWSMELDDESANLTASNTAFERFRFRQYPFGLNCAQDNFQRKMEEIFAELIKTAGLGLLINNIVVHGATDKEHDSNLEKALQVAREKGVCFNREKCIFDKTEIPYFGHILTSEGIKPDPNKILAICQMPKPKGPEELQLLLGMVNYLGKYILNLSTLNHPLRTLLKEHTTDGSFQWTSEHNKAFANVKNSICKNLKYFNQTSEDVILKVDMLQHGLGATLTCDGGICAFASRLLSSAEQKYSQIKKEALAIAFACKHFHQCVYGQPVKVLSNHKPLKSILS</sequence>
<feature type="domain" description="Reverse transcriptase/retrotransposon-derived protein RNase H-like" evidence="2">
    <location>
        <begin position="372"/>
        <end position="465"/>
    </location>
</feature>
<dbReference type="Gene3D" id="3.10.10.10">
    <property type="entry name" value="HIV Type 1 Reverse Transcriptase, subunit A, domain 1"/>
    <property type="match status" value="1"/>
</dbReference>
<dbReference type="EMBL" id="JAVRJZ010000016">
    <property type="protein sequence ID" value="KAK2711840.1"/>
    <property type="molecule type" value="Genomic_DNA"/>
</dbReference>